<dbReference type="KEGG" id="bbrx:BRETT_002675"/>
<evidence type="ECO:0000256" key="2">
    <source>
        <dbReference type="SAM" id="MobiDB-lite"/>
    </source>
</evidence>
<dbReference type="SUPFAM" id="SSF47473">
    <property type="entry name" value="EF-hand"/>
    <property type="match status" value="1"/>
</dbReference>
<sequence>MFRHRKKKPLDLSLNDSNYQPAPNPNMLAPQAATGRKLNLNQPNQSQGLQQMTTQNIQTNQNIVQPQFQSRPLPPTPPTIINNYYYVQPDGTPQRNPGLLNQPQVIQPKTYQSRPLHPTLSTGRRLGSSRSSSSSTSSRPSDIYTFTSLGTMPDSRKRPQVYGDLIRILSGMKDDSISVHNSQLLALFERFPSELIGVPELSGVLISPETNQSFSLKACRILSRTFATKNSHGQLDFRGFVRLCSFIKGCWESFNYYDRDQSHTLEYREFVQALKLNGMSCPDELLSRIFENSSYVDIERFIMAVVIIRKYERDLDHAI</sequence>
<feature type="region of interest" description="Disordered" evidence="2">
    <location>
        <begin position="108"/>
        <end position="151"/>
    </location>
</feature>
<accession>A0A871REG2</accession>
<dbReference type="AlphaFoldDB" id="A0A871REG2"/>
<dbReference type="InterPro" id="IPR018247">
    <property type="entry name" value="EF_Hand_1_Ca_BS"/>
</dbReference>
<reference evidence="4" key="1">
    <citation type="submission" date="2020-10" db="EMBL/GenBank/DDBJ databases">
        <authorList>
            <person name="Palmer J.M."/>
        </authorList>
    </citation>
    <scope>NUCLEOTIDE SEQUENCE</scope>
    <source>
        <strain evidence="4">UCD 2041</strain>
    </source>
</reference>
<dbReference type="PROSITE" id="PS50222">
    <property type="entry name" value="EF_HAND_2"/>
    <property type="match status" value="1"/>
</dbReference>
<feature type="domain" description="EF-hand" evidence="3">
    <location>
        <begin position="245"/>
        <end position="280"/>
    </location>
</feature>
<dbReference type="PROSITE" id="PS00018">
    <property type="entry name" value="EF_HAND_1"/>
    <property type="match status" value="1"/>
</dbReference>
<organism evidence="4 5">
    <name type="scientific">Dekkera bruxellensis</name>
    <name type="common">Brettanomyces custersii</name>
    <dbReference type="NCBI Taxonomy" id="5007"/>
    <lineage>
        <taxon>Eukaryota</taxon>
        <taxon>Fungi</taxon>
        <taxon>Dikarya</taxon>
        <taxon>Ascomycota</taxon>
        <taxon>Saccharomycotina</taxon>
        <taxon>Pichiomycetes</taxon>
        <taxon>Pichiales</taxon>
        <taxon>Pichiaceae</taxon>
        <taxon>Brettanomyces</taxon>
    </lineage>
</organism>
<dbReference type="GeneID" id="64574599"/>
<feature type="region of interest" description="Disordered" evidence="2">
    <location>
        <begin position="1"/>
        <end position="30"/>
    </location>
</feature>
<dbReference type="EMBL" id="CP063137">
    <property type="protein sequence ID" value="QOU22495.1"/>
    <property type="molecule type" value="Genomic_DNA"/>
</dbReference>
<dbReference type="GO" id="GO:0005509">
    <property type="term" value="F:calcium ion binding"/>
    <property type="evidence" value="ECO:0007669"/>
    <property type="project" value="InterPro"/>
</dbReference>
<evidence type="ECO:0000256" key="1">
    <source>
        <dbReference type="ARBA" id="ARBA00022837"/>
    </source>
</evidence>
<evidence type="ECO:0000259" key="3">
    <source>
        <dbReference type="PROSITE" id="PS50222"/>
    </source>
</evidence>
<evidence type="ECO:0000313" key="4">
    <source>
        <dbReference type="EMBL" id="QOU22495.1"/>
    </source>
</evidence>
<reference evidence="4" key="2">
    <citation type="journal article" name="BMC Genomics">
        <title>New genome assemblies reveal patterns of domestication and adaptation across Brettanomyces (Dekkera) species.</title>
        <authorList>
            <person name="Roach M.J."/>
            <person name="Borneman A.R."/>
        </authorList>
    </citation>
    <scope>NUCLEOTIDE SEQUENCE</scope>
    <source>
        <strain evidence="4">UCD 2041</strain>
    </source>
</reference>
<protein>
    <recommendedName>
        <fullName evidence="3">EF-hand domain-containing protein</fullName>
    </recommendedName>
</protein>
<name>A0A871REG2_DEKBR</name>
<dbReference type="OrthoDB" id="186625at2759"/>
<dbReference type="Proteomes" id="UP000663131">
    <property type="component" value="Chromosome 9"/>
</dbReference>
<dbReference type="Gene3D" id="1.10.238.10">
    <property type="entry name" value="EF-hand"/>
    <property type="match status" value="1"/>
</dbReference>
<keyword evidence="1" id="KW-0106">Calcium</keyword>
<dbReference type="InterPro" id="IPR011992">
    <property type="entry name" value="EF-hand-dom_pair"/>
</dbReference>
<feature type="compositionally biased region" description="Low complexity" evidence="2">
    <location>
        <begin position="120"/>
        <end position="139"/>
    </location>
</feature>
<proteinExistence type="predicted"/>
<dbReference type="InterPro" id="IPR002048">
    <property type="entry name" value="EF_hand_dom"/>
</dbReference>
<evidence type="ECO:0000313" key="5">
    <source>
        <dbReference type="Proteomes" id="UP000663131"/>
    </source>
</evidence>
<gene>
    <name evidence="4" type="ORF">BRETT_002675</name>
</gene>
<dbReference type="RefSeq" id="XP_041138988.1">
    <property type="nucleotide sequence ID" value="XM_041281197.1"/>
</dbReference>